<evidence type="ECO:0000313" key="7">
    <source>
        <dbReference type="EMBL" id="KAA6396641.1"/>
    </source>
</evidence>
<evidence type="ECO:0000313" key="8">
    <source>
        <dbReference type="Proteomes" id="UP000324800"/>
    </source>
</evidence>
<dbReference type="OrthoDB" id="71437at2759"/>
<dbReference type="InterPro" id="IPR015943">
    <property type="entry name" value="WD40/YVTN_repeat-like_dom_sf"/>
</dbReference>
<dbReference type="SUPFAM" id="SSF50978">
    <property type="entry name" value="WD40 repeat-like"/>
    <property type="match status" value="1"/>
</dbReference>
<keyword evidence="7" id="KW-0418">Kinase</keyword>
<dbReference type="GO" id="GO:0071013">
    <property type="term" value="C:catalytic step 2 spliceosome"/>
    <property type="evidence" value="ECO:0007669"/>
    <property type="project" value="TreeGrafter"/>
</dbReference>
<dbReference type="GO" id="GO:0016301">
    <property type="term" value="F:kinase activity"/>
    <property type="evidence" value="ECO:0007669"/>
    <property type="project" value="UniProtKB-KW"/>
</dbReference>
<dbReference type="Proteomes" id="UP000324800">
    <property type="component" value="Unassembled WGS sequence"/>
</dbReference>
<dbReference type="GO" id="GO:0005737">
    <property type="term" value="C:cytoplasm"/>
    <property type="evidence" value="ECO:0007669"/>
    <property type="project" value="UniProtKB-SubCell"/>
</dbReference>
<dbReference type="InterPro" id="IPR036322">
    <property type="entry name" value="WD40_repeat_dom_sf"/>
</dbReference>
<dbReference type="PROSITE" id="PS50294">
    <property type="entry name" value="WD_REPEATS_REGION"/>
    <property type="match status" value="3"/>
</dbReference>
<dbReference type="InterPro" id="IPR019775">
    <property type="entry name" value="WD40_repeat_CS"/>
</dbReference>
<reference evidence="7 8" key="1">
    <citation type="submission" date="2019-03" db="EMBL/GenBank/DDBJ databases">
        <title>Single cell metagenomics reveals metabolic interactions within the superorganism composed of flagellate Streblomastix strix and complex community of Bacteroidetes bacteria on its surface.</title>
        <authorList>
            <person name="Treitli S.C."/>
            <person name="Kolisko M."/>
            <person name="Husnik F."/>
            <person name="Keeling P."/>
            <person name="Hampl V."/>
        </authorList>
    </citation>
    <scope>NUCLEOTIDE SEQUENCE [LARGE SCALE GENOMIC DNA]</scope>
    <source>
        <strain evidence="7">ST1C</strain>
    </source>
</reference>
<dbReference type="PANTHER" id="PTHR22842:SF3">
    <property type="entry name" value="WD REPEAT DOMAIN-CONTAINING PROTEIN 83"/>
    <property type="match status" value="1"/>
</dbReference>
<dbReference type="PRINTS" id="PR00320">
    <property type="entry name" value="GPROTEINBRPT"/>
</dbReference>
<feature type="repeat" description="WD" evidence="6">
    <location>
        <begin position="11"/>
        <end position="43"/>
    </location>
</feature>
<keyword evidence="2" id="KW-0963">Cytoplasm</keyword>
<evidence type="ECO:0000256" key="4">
    <source>
        <dbReference type="ARBA" id="ARBA00022737"/>
    </source>
</evidence>
<dbReference type="InterPro" id="IPR001680">
    <property type="entry name" value="WD40_rpt"/>
</dbReference>
<dbReference type="PROSITE" id="PS00678">
    <property type="entry name" value="WD_REPEATS_1"/>
    <property type="match status" value="1"/>
</dbReference>
<dbReference type="GO" id="GO:0000398">
    <property type="term" value="P:mRNA splicing, via spliceosome"/>
    <property type="evidence" value="ECO:0007669"/>
    <property type="project" value="TreeGrafter"/>
</dbReference>
<proteinExistence type="inferred from homology"/>
<sequence>MRPPNTCVHHMLGHTGPVGVVRFSEGGTYAFSGGVDKTIKLWNPFRAKLVYSFADGHNSEVLDVAPNSQNTQFASAGADKQILIWDIQATRIVRRFKGHNNRVNCVKYAADSNVLISGSFDKTVKIWDMRSRSFQPIQTLSDFKDGVSSVDATNKEILASSTDGTLRTYDISSGLMHTDTIGEAITSMHVSHDKKLCLISCMGHIRGRGFNQRYEGIEKEQQIGGNGEVKLIDRATGKQLNKFQGHKHIEYHVECCLPPDDAHVICSSEDGSIFIWDILTGTLKQQLKGHTSVCTSLSISPKSVNIRQNSSGLPEPKIGSNSSIPDKESFVMVSGSADGSVGVWTTAEHAQILVNDGESALSSDFDYGYSPIIEDGGRIQRKSEKSAPFFETRTRLPFL</sequence>
<gene>
    <name evidence="7" type="ORF">EZS28_007831</name>
</gene>
<comment type="similarity">
    <text evidence="5">Belongs to the WD repeat MORG1 family.</text>
</comment>
<dbReference type="InterPro" id="IPR020472">
    <property type="entry name" value="WD40_PAC1"/>
</dbReference>
<dbReference type="Pfam" id="PF00400">
    <property type="entry name" value="WD40"/>
    <property type="match status" value="5"/>
</dbReference>
<organism evidence="7 8">
    <name type="scientific">Streblomastix strix</name>
    <dbReference type="NCBI Taxonomy" id="222440"/>
    <lineage>
        <taxon>Eukaryota</taxon>
        <taxon>Metamonada</taxon>
        <taxon>Preaxostyla</taxon>
        <taxon>Oxymonadida</taxon>
        <taxon>Streblomastigidae</taxon>
        <taxon>Streblomastix</taxon>
    </lineage>
</organism>
<evidence type="ECO:0000256" key="6">
    <source>
        <dbReference type="PROSITE-ProRule" id="PRU00221"/>
    </source>
</evidence>
<protein>
    <submittedName>
        <fullName evidence="7">Putative Mitogen-activated protein kinase organizer</fullName>
    </submittedName>
</protein>
<evidence type="ECO:0000256" key="1">
    <source>
        <dbReference type="ARBA" id="ARBA00004496"/>
    </source>
</evidence>
<feature type="repeat" description="WD" evidence="6">
    <location>
        <begin position="259"/>
        <end position="286"/>
    </location>
</feature>
<evidence type="ECO:0000256" key="2">
    <source>
        <dbReference type="ARBA" id="ARBA00022490"/>
    </source>
</evidence>
<dbReference type="PANTHER" id="PTHR22842">
    <property type="entry name" value="WD40 REPEAT PROTEIN"/>
    <property type="match status" value="1"/>
</dbReference>
<dbReference type="Gene3D" id="2.130.10.10">
    <property type="entry name" value="YVTN repeat-like/Quinoprotein amine dehydrogenase"/>
    <property type="match status" value="2"/>
</dbReference>
<comment type="caution">
    <text evidence="7">The sequence shown here is derived from an EMBL/GenBank/DDBJ whole genome shotgun (WGS) entry which is preliminary data.</text>
</comment>
<feature type="repeat" description="WD" evidence="6">
    <location>
        <begin position="54"/>
        <end position="95"/>
    </location>
</feature>
<dbReference type="PROSITE" id="PS50082">
    <property type="entry name" value="WD_REPEATS_2"/>
    <property type="match status" value="4"/>
</dbReference>
<keyword evidence="3 6" id="KW-0853">WD repeat</keyword>
<comment type="subcellular location">
    <subcellularLocation>
        <location evidence="1">Cytoplasm</location>
    </subcellularLocation>
</comment>
<dbReference type="InterPro" id="IPR051980">
    <property type="entry name" value="WD_repeat_MORG1"/>
</dbReference>
<dbReference type="EMBL" id="SNRW01001378">
    <property type="protein sequence ID" value="KAA6396641.1"/>
    <property type="molecule type" value="Genomic_DNA"/>
</dbReference>
<accession>A0A5J4WNY5</accession>
<dbReference type="AlphaFoldDB" id="A0A5J4WNY5"/>
<evidence type="ECO:0000256" key="5">
    <source>
        <dbReference type="ARBA" id="ARBA00038145"/>
    </source>
</evidence>
<keyword evidence="7" id="KW-0808">Transferase</keyword>
<keyword evidence="4" id="KW-0677">Repeat</keyword>
<feature type="repeat" description="WD" evidence="6">
    <location>
        <begin position="96"/>
        <end position="131"/>
    </location>
</feature>
<name>A0A5J4WNY5_9EUKA</name>
<dbReference type="SMART" id="SM00320">
    <property type="entry name" value="WD40"/>
    <property type="match status" value="6"/>
</dbReference>
<dbReference type="CDD" id="cd00200">
    <property type="entry name" value="WD40"/>
    <property type="match status" value="1"/>
</dbReference>
<evidence type="ECO:0000256" key="3">
    <source>
        <dbReference type="ARBA" id="ARBA00022574"/>
    </source>
</evidence>